<comment type="caution">
    <text evidence="3">The sequence shown here is derived from an EMBL/GenBank/DDBJ whole genome shotgun (WGS) entry which is preliminary data.</text>
</comment>
<feature type="transmembrane region" description="Helical" evidence="2">
    <location>
        <begin position="138"/>
        <end position="155"/>
    </location>
</feature>
<feature type="transmembrane region" description="Helical" evidence="2">
    <location>
        <begin position="564"/>
        <end position="584"/>
    </location>
</feature>
<keyword evidence="4" id="KW-1185">Reference proteome</keyword>
<dbReference type="RefSeq" id="WP_377401369.1">
    <property type="nucleotide sequence ID" value="NZ_JBHUEQ010000022.1"/>
</dbReference>
<evidence type="ECO:0000313" key="3">
    <source>
        <dbReference type="EMBL" id="MFD1746204.1"/>
    </source>
</evidence>
<gene>
    <name evidence="3" type="ORF">ACFSE1_12090</name>
</gene>
<feature type="transmembrane region" description="Helical" evidence="2">
    <location>
        <begin position="378"/>
        <end position="397"/>
    </location>
</feature>
<organism evidence="3 4">
    <name type="scientific">Rhizobium helianthi</name>
    <dbReference type="NCBI Taxonomy" id="1132695"/>
    <lineage>
        <taxon>Bacteria</taxon>
        <taxon>Pseudomonadati</taxon>
        <taxon>Pseudomonadota</taxon>
        <taxon>Alphaproteobacteria</taxon>
        <taxon>Hyphomicrobiales</taxon>
        <taxon>Rhizobiaceae</taxon>
        <taxon>Rhizobium/Agrobacterium group</taxon>
        <taxon>Rhizobium</taxon>
    </lineage>
</organism>
<feature type="transmembrane region" description="Helical" evidence="2">
    <location>
        <begin position="404"/>
        <end position="423"/>
    </location>
</feature>
<feature type="transmembrane region" description="Helical" evidence="2">
    <location>
        <begin position="652"/>
        <end position="671"/>
    </location>
</feature>
<name>A0ABW4M5D4_9HYPH</name>
<evidence type="ECO:0000256" key="2">
    <source>
        <dbReference type="SAM" id="Phobius"/>
    </source>
</evidence>
<feature type="transmembrane region" description="Helical" evidence="2">
    <location>
        <begin position="848"/>
        <end position="869"/>
    </location>
</feature>
<evidence type="ECO:0000313" key="4">
    <source>
        <dbReference type="Proteomes" id="UP001597322"/>
    </source>
</evidence>
<proteinExistence type="predicted"/>
<feature type="transmembrane region" description="Helical" evidence="2">
    <location>
        <begin position="272"/>
        <end position="294"/>
    </location>
</feature>
<feature type="region of interest" description="Disordered" evidence="1">
    <location>
        <begin position="57"/>
        <end position="94"/>
    </location>
</feature>
<feature type="transmembrane region" description="Helical" evidence="2">
    <location>
        <begin position="626"/>
        <end position="643"/>
    </location>
</feature>
<feature type="transmembrane region" description="Helical" evidence="2">
    <location>
        <begin position="751"/>
        <end position="775"/>
    </location>
</feature>
<feature type="transmembrane region" description="Helical" evidence="2">
    <location>
        <begin position="691"/>
        <end position="709"/>
    </location>
</feature>
<dbReference type="InterPro" id="IPR019286">
    <property type="entry name" value="DUF2339_TM"/>
</dbReference>
<feature type="transmembrane region" description="Helical" evidence="2">
    <location>
        <begin position="721"/>
        <end position="739"/>
    </location>
</feature>
<dbReference type="EMBL" id="JBHUEQ010000022">
    <property type="protein sequence ID" value="MFD1746204.1"/>
    <property type="molecule type" value="Genomic_DNA"/>
</dbReference>
<feature type="transmembrane region" description="Helical" evidence="2">
    <location>
        <begin position="875"/>
        <end position="895"/>
    </location>
</feature>
<feature type="transmembrane region" description="Helical" evidence="2">
    <location>
        <begin position="175"/>
        <end position="198"/>
    </location>
</feature>
<feature type="transmembrane region" description="Helical" evidence="2">
    <location>
        <begin position="507"/>
        <end position="528"/>
    </location>
</feature>
<sequence length="913" mass="96674">MLELLVLIAIIALFSKQQRQSRRLTALELQIKHLQEQLAEARPPLVPAKVQAMEEAETGAAEALPAPEAAAEARLEEQQNAPKTAPPLAARTMPEESLESRLGARWAVWVGGLALALGGIFLVRYSIDAGLLGPVPRLILAALFGLALATAGEMIRRGALPKLPENYNNALVPGILTAAASITLMATVYTAFAIYDFIGPLPAFILLSLVALVTLALSLLHGQALAGLGLVASLLTPILASSGNGNFYALFGYLSLVWLAATAAARIRRWRLLPSLANILLMFWVAGSWSAVYLTDDPAFLAPPTAPGIALMIMIAGSGFLWPGAHFESAVDGSTPSQSLWRRARRLLARSPKGIMISVSLATMLSVLSMVAADLPSLADPVLIFVAVTGCLAGLGAGRRTATIPAIFAGLTAVWGLALFAILDASRTISPHLPEAAASGWLSSLAPEALGGLILGGVFTICGVVFIRRHHRIDPDFSALWAILASAVPIALATISFINYGHLGRDWLHAIAMLVTAAALFASAISLTQGNDNDSPSAGLPRDLLSLGAFGALALALHCLTQGLTTTVGIAILGFLFVLANLWLRWRGLPWAMIAAIAIVFVRIAWEPTIVGAQNLSTTPVFNALLAGYGIPAGVLIISAWLLRSWPGRRTLNAIQGLAALMTLLTMAILVRHAMQGGVLNDAVPTLGEQSIYTLLLVGLSGILMTLDFGSPSRAFRYGSMAAGILATLNILSLHLGALNPYFTDENVGNWPLINLLLPGYLIPALAYAGLAAYARGRRPQAYVVMLAVTAAILGFAWATLTVRWAWQGPHMAYWKGFIPAETYTYSVVWLLIGVGLLALGSRFAARSLRLTSAALVLIAVCKAFLIDMSSLEGILRALSFIGLGVVLIGIGLFYQKLMARDRKSQTDEVATG</sequence>
<dbReference type="PANTHER" id="PTHR38434">
    <property type="entry name" value="BLL2549 PROTEIN"/>
    <property type="match status" value="1"/>
</dbReference>
<feature type="transmembrane region" description="Helical" evidence="2">
    <location>
        <begin position="354"/>
        <end position="372"/>
    </location>
</feature>
<feature type="compositionally biased region" description="Low complexity" evidence="1">
    <location>
        <begin position="58"/>
        <end position="70"/>
    </location>
</feature>
<feature type="transmembrane region" description="Helical" evidence="2">
    <location>
        <begin position="823"/>
        <end position="841"/>
    </location>
</feature>
<dbReference type="Proteomes" id="UP001597322">
    <property type="component" value="Unassembled WGS sequence"/>
</dbReference>
<feature type="transmembrane region" description="Helical" evidence="2">
    <location>
        <begin position="106"/>
        <end position="126"/>
    </location>
</feature>
<feature type="transmembrane region" description="Helical" evidence="2">
    <location>
        <begin position="589"/>
        <end position="606"/>
    </location>
</feature>
<evidence type="ECO:0000256" key="1">
    <source>
        <dbReference type="SAM" id="MobiDB-lite"/>
    </source>
</evidence>
<protein>
    <submittedName>
        <fullName evidence="3">DUF2339 domain-containing protein</fullName>
    </submittedName>
</protein>
<accession>A0ABW4M5D4</accession>
<keyword evidence="2" id="KW-0472">Membrane</keyword>
<keyword evidence="2" id="KW-1133">Transmembrane helix</keyword>
<feature type="transmembrane region" description="Helical" evidence="2">
    <location>
        <begin position="205"/>
        <end position="235"/>
    </location>
</feature>
<feature type="transmembrane region" description="Helical" evidence="2">
    <location>
        <begin position="449"/>
        <end position="467"/>
    </location>
</feature>
<dbReference type="PIRSF" id="PIRSF035905">
    <property type="entry name" value="UCP035905_mp"/>
    <property type="match status" value="1"/>
</dbReference>
<dbReference type="PANTHER" id="PTHR38434:SF1">
    <property type="entry name" value="BLL2549 PROTEIN"/>
    <property type="match status" value="1"/>
</dbReference>
<feature type="transmembrane region" description="Helical" evidence="2">
    <location>
        <begin position="479"/>
        <end position="501"/>
    </location>
</feature>
<dbReference type="Pfam" id="PF10101">
    <property type="entry name" value="DUF2339"/>
    <property type="match status" value="1"/>
</dbReference>
<dbReference type="InterPro" id="IPR014600">
    <property type="entry name" value="UCP035905_mem"/>
</dbReference>
<reference evidence="4" key="1">
    <citation type="journal article" date="2019" name="Int. J. Syst. Evol. Microbiol.">
        <title>The Global Catalogue of Microorganisms (GCM) 10K type strain sequencing project: providing services to taxonomists for standard genome sequencing and annotation.</title>
        <authorList>
            <consortium name="The Broad Institute Genomics Platform"/>
            <consortium name="The Broad Institute Genome Sequencing Center for Infectious Disease"/>
            <person name="Wu L."/>
            <person name="Ma J."/>
        </authorList>
    </citation>
    <scope>NUCLEOTIDE SEQUENCE [LARGE SCALE GENOMIC DNA]</scope>
    <source>
        <strain evidence="4">CG52</strain>
    </source>
</reference>
<feature type="transmembrane region" description="Helical" evidence="2">
    <location>
        <begin position="247"/>
        <end position="265"/>
    </location>
</feature>
<keyword evidence="2" id="KW-0812">Transmembrane</keyword>
<feature type="transmembrane region" description="Helical" evidence="2">
    <location>
        <begin position="540"/>
        <end position="558"/>
    </location>
</feature>
<feature type="transmembrane region" description="Helical" evidence="2">
    <location>
        <begin position="300"/>
        <end position="322"/>
    </location>
</feature>
<feature type="transmembrane region" description="Helical" evidence="2">
    <location>
        <begin position="782"/>
        <end position="803"/>
    </location>
</feature>